<evidence type="ECO:0000313" key="2">
    <source>
        <dbReference type="EMBL" id="BAH40569.1"/>
    </source>
</evidence>
<evidence type="ECO:0000313" key="3">
    <source>
        <dbReference type="Proteomes" id="UP000002209"/>
    </source>
</evidence>
<organism evidence="2 3">
    <name type="scientific">Gemmatimonas aurantiaca (strain DSM 14586 / JCM 11422 / NBRC 100505 / T-27)</name>
    <dbReference type="NCBI Taxonomy" id="379066"/>
    <lineage>
        <taxon>Bacteria</taxon>
        <taxon>Pseudomonadati</taxon>
        <taxon>Gemmatimonadota</taxon>
        <taxon>Gemmatimonadia</taxon>
        <taxon>Gemmatimonadales</taxon>
        <taxon>Gemmatimonadaceae</taxon>
        <taxon>Gemmatimonas</taxon>
    </lineage>
</organism>
<dbReference type="RefSeq" id="WP_015895338.1">
    <property type="nucleotide sequence ID" value="NC_012489.1"/>
</dbReference>
<proteinExistence type="predicted"/>
<gene>
    <name evidence="2" type="ordered locus">GAU_3527</name>
</gene>
<keyword evidence="1" id="KW-0472">Membrane</keyword>
<feature type="transmembrane region" description="Helical" evidence="1">
    <location>
        <begin position="12"/>
        <end position="31"/>
    </location>
</feature>
<keyword evidence="1" id="KW-1133">Transmembrane helix</keyword>
<sequence>MDSLISVVAPGVVFLVALYLLLLGGGALVRPETAKRFLGRLATTQRLHFTELGLRVVAGAAFVLSAPQMTWARSIAVFGWVLVGTSILLALIPWRYHQRFAAWAVPQAMQHVALVGVASLVGGFGLIVLLLLPRAVG</sequence>
<evidence type="ECO:0000256" key="1">
    <source>
        <dbReference type="SAM" id="Phobius"/>
    </source>
</evidence>
<feature type="transmembrane region" description="Helical" evidence="1">
    <location>
        <begin position="75"/>
        <end position="92"/>
    </location>
</feature>
<dbReference type="STRING" id="379066.GAU_3527"/>
<keyword evidence="3" id="KW-1185">Reference proteome</keyword>
<dbReference type="KEGG" id="gau:GAU_3527"/>
<keyword evidence="1" id="KW-0812">Transmembrane</keyword>
<feature type="transmembrane region" description="Helical" evidence="1">
    <location>
        <begin position="112"/>
        <end position="132"/>
    </location>
</feature>
<dbReference type="AlphaFoldDB" id="C1ADJ2"/>
<name>C1ADJ2_GEMAT</name>
<dbReference type="EMBL" id="AP009153">
    <property type="protein sequence ID" value="BAH40569.1"/>
    <property type="molecule type" value="Genomic_DNA"/>
</dbReference>
<dbReference type="OrthoDB" id="5801724at2"/>
<dbReference type="Proteomes" id="UP000002209">
    <property type="component" value="Chromosome"/>
</dbReference>
<protein>
    <submittedName>
        <fullName evidence="2">Hypothetical membrane protein</fullName>
    </submittedName>
</protein>
<dbReference type="HOGENOM" id="CLU_154474_0_0_0"/>
<reference evidence="3" key="1">
    <citation type="submission" date="2006-03" db="EMBL/GenBank/DDBJ databases">
        <title>Complete genome sequence of Gemmatimonas aurantiaca T-27 that represents a novel phylum Gemmatimonadetes.</title>
        <authorList>
            <person name="Takasaki K."/>
            <person name="Ichikawa N."/>
            <person name="Miura H."/>
            <person name="Matsushita S."/>
            <person name="Watanabe Y."/>
            <person name="Oguchi A."/>
            <person name="Ankai A."/>
            <person name="Yashiro I."/>
            <person name="Takahashi M."/>
            <person name="Terui Y."/>
            <person name="Fukui S."/>
            <person name="Yokoyama H."/>
            <person name="Tanikawa S."/>
            <person name="Hanada S."/>
            <person name="Kamagata Y."/>
            <person name="Fujita N."/>
        </authorList>
    </citation>
    <scope>NUCLEOTIDE SEQUENCE [LARGE SCALE GENOMIC DNA]</scope>
    <source>
        <strain evidence="3">T-27 / DSM 14586 / JCM 11422 / NBRC 100505</strain>
    </source>
</reference>
<dbReference type="eggNOG" id="ENOG5033ID6">
    <property type="taxonomic scope" value="Bacteria"/>
</dbReference>
<accession>C1ADJ2</accession>